<dbReference type="InterPro" id="IPR043137">
    <property type="entry name" value="GGT_ssub_C"/>
</dbReference>
<reference evidence="2" key="1">
    <citation type="submission" date="2020-11" db="EMBL/GenBank/DDBJ databases">
        <authorList>
            <person name="Tran Van P."/>
        </authorList>
    </citation>
    <scope>NUCLEOTIDE SEQUENCE</scope>
</reference>
<dbReference type="SUPFAM" id="SSF56235">
    <property type="entry name" value="N-terminal nucleophile aminohydrolases (Ntn hydrolases)"/>
    <property type="match status" value="1"/>
</dbReference>
<dbReference type="InterPro" id="IPR000101">
    <property type="entry name" value="GGT_peptidase"/>
</dbReference>
<gene>
    <name evidence="2" type="ORF">TGEB3V08_LOCUS2759</name>
</gene>
<feature type="transmembrane region" description="Helical" evidence="1">
    <location>
        <begin position="75"/>
        <end position="96"/>
    </location>
</feature>
<dbReference type="InterPro" id="IPR029055">
    <property type="entry name" value="Ntn_hydrolases_N"/>
</dbReference>
<evidence type="ECO:0000313" key="2">
    <source>
        <dbReference type="EMBL" id="CAD7588720.1"/>
    </source>
</evidence>
<proteinExistence type="predicted"/>
<keyword evidence="1" id="KW-1133">Transmembrane helix</keyword>
<dbReference type="PANTHER" id="PTHR11686">
    <property type="entry name" value="GAMMA GLUTAMYL TRANSPEPTIDASE"/>
    <property type="match status" value="1"/>
</dbReference>
<organism evidence="2">
    <name type="scientific">Timema genevievae</name>
    <name type="common">Walking stick</name>
    <dbReference type="NCBI Taxonomy" id="629358"/>
    <lineage>
        <taxon>Eukaryota</taxon>
        <taxon>Metazoa</taxon>
        <taxon>Ecdysozoa</taxon>
        <taxon>Arthropoda</taxon>
        <taxon>Hexapoda</taxon>
        <taxon>Insecta</taxon>
        <taxon>Pterygota</taxon>
        <taxon>Neoptera</taxon>
        <taxon>Polyneoptera</taxon>
        <taxon>Phasmatodea</taxon>
        <taxon>Timematodea</taxon>
        <taxon>Timematoidea</taxon>
        <taxon>Timematidae</taxon>
        <taxon>Timema</taxon>
    </lineage>
</organism>
<evidence type="ECO:0008006" key="3">
    <source>
        <dbReference type="Google" id="ProtNLM"/>
    </source>
</evidence>
<keyword evidence="1" id="KW-0812">Transmembrane</keyword>
<sequence length="453" mass="48263">MIISFDILGKSNYFIYMAQHISTDGTNIPGPYINPEETESLPLKRYLYGNAQTAARGCCYYFNGDDGGVGSLRTIVSFFFTLTVAVTIALAIQIHYGDYELVPHGSVATDSHKCSVLGTDILKQGGNAVDAAIASTLCVGIFNPHVTGLGGVGIQVPSSLVAAHWHLGNSSENAKLRELLDLLEAGQTLPLSSLANTLELIALQGPEGREKPPPFHPTEIRTSISPSSTVELNTTSALANYATEAGDPSFLNNTSNQSEINEPLSDNFWNFPEAVGSHVAAVDLDDLYVSVVSGLNTWYGSQLLTDGGFILNNALKNFGTGSNSPAPGKRPFTLAVPMIAVQHDQICGRRLVLGAGDATVAIQLLTRLLAFGDNATLGVEAPRFRVASGGTFLQLEGWHEPLFGKATLDTFTGSGFKLHLHSEPYQSVNVVEKYGDTLTSHSDSRGGGLSSRF</sequence>
<dbReference type="EMBL" id="OE839840">
    <property type="protein sequence ID" value="CAD7588720.1"/>
    <property type="molecule type" value="Genomic_DNA"/>
</dbReference>
<dbReference type="AlphaFoldDB" id="A0A7R9JSV3"/>
<protein>
    <recommendedName>
        <fullName evidence="3">Gamma-glutamyltransferase</fullName>
    </recommendedName>
</protein>
<name>A0A7R9JSV3_TIMGE</name>
<dbReference type="GO" id="GO:0036374">
    <property type="term" value="F:glutathione hydrolase activity"/>
    <property type="evidence" value="ECO:0007669"/>
    <property type="project" value="InterPro"/>
</dbReference>
<dbReference type="GO" id="GO:0006751">
    <property type="term" value="P:glutathione catabolic process"/>
    <property type="evidence" value="ECO:0007669"/>
    <property type="project" value="InterPro"/>
</dbReference>
<keyword evidence="1" id="KW-0472">Membrane</keyword>
<dbReference type="GO" id="GO:0005886">
    <property type="term" value="C:plasma membrane"/>
    <property type="evidence" value="ECO:0007669"/>
    <property type="project" value="TreeGrafter"/>
</dbReference>
<accession>A0A7R9JSV3</accession>
<dbReference type="Gene3D" id="3.60.20.40">
    <property type="match status" value="1"/>
</dbReference>
<evidence type="ECO:0000256" key="1">
    <source>
        <dbReference type="SAM" id="Phobius"/>
    </source>
</evidence>
<dbReference type="PANTHER" id="PTHR11686:SF9">
    <property type="entry name" value="RE13973P"/>
    <property type="match status" value="1"/>
</dbReference>
<dbReference type="Pfam" id="PF01019">
    <property type="entry name" value="G_glu_transpept"/>
    <property type="match status" value="2"/>
</dbReference>